<comment type="caution">
    <text evidence="2">The sequence shown here is derived from an EMBL/GenBank/DDBJ whole genome shotgun (WGS) entry which is preliminary data.</text>
</comment>
<gene>
    <name evidence="2" type="ORF">QYT958_LOCUS40517</name>
</gene>
<dbReference type="AlphaFoldDB" id="A0A822BT09"/>
<evidence type="ECO:0000313" key="3">
    <source>
        <dbReference type="Proteomes" id="UP000663848"/>
    </source>
</evidence>
<reference evidence="2" key="1">
    <citation type="submission" date="2021-02" db="EMBL/GenBank/DDBJ databases">
        <authorList>
            <person name="Nowell W R."/>
        </authorList>
    </citation>
    <scope>NUCLEOTIDE SEQUENCE</scope>
</reference>
<keyword evidence="1" id="KW-0812">Transmembrane</keyword>
<dbReference type="EMBL" id="CAJOBR010042081">
    <property type="protein sequence ID" value="CAF5028850.1"/>
    <property type="molecule type" value="Genomic_DNA"/>
</dbReference>
<feature type="non-terminal residue" evidence="2">
    <location>
        <position position="1"/>
    </location>
</feature>
<proteinExistence type="predicted"/>
<sequence>MTDNEYRPQVSVRCEECGEVLLKSNDAKCSISCDSNGKYRSYSKVAELAIMNMGCEIKRVAERHIDLINEYPKQAPYLFPSDHISSMVTYLGIMLYLVAYF</sequence>
<keyword evidence="1" id="KW-0472">Membrane</keyword>
<keyword evidence="1" id="KW-1133">Transmembrane helix</keyword>
<feature type="non-terminal residue" evidence="2">
    <location>
        <position position="101"/>
    </location>
</feature>
<dbReference type="Proteomes" id="UP000663848">
    <property type="component" value="Unassembled WGS sequence"/>
</dbReference>
<organism evidence="2 3">
    <name type="scientific">Rotaria socialis</name>
    <dbReference type="NCBI Taxonomy" id="392032"/>
    <lineage>
        <taxon>Eukaryota</taxon>
        <taxon>Metazoa</taxon>
        <taxon>Spiralia</taxon>
        <taxon>Gnathifera</taxon>
        <taxon>Rotifera</taxon>
        <taxon>Eurotatoria</taxon>
        <taxon>Bdelloidea</taxon>
        <taxon>Philodinida</taxon>
        <taxon>Philodinidae</taxon>
        <taxon>Rotaria</taxon>
    </lineage>
</organism>
<feature type="transmembrane region" description="Helical" evidence="1">
    <location>
        <begin position="83"/>
        <end position="100"/>
    </location>
</feature>
<protein>
    <submittedName>
        <fullName evidence="2">Uncharacterized protein</fullName>
    </submittedName>
</protein>
<name>A0A822BT09_9BILA</name>
<accession>A0A822BT09</accession>
<evidence type="ECO:0000256" key="1">
    <source>
        <dbReference type="SAM" id="Phobius"/>
    </source>
</evidence>
<evidence type="ECO:0000313" key="2">
    <source>
        <dbReference type="EMBL" id="CAF5028850.1"/>
    </source>
</evidence>